<feature type="transmembrane region" description="Helical" evidence="8">
    <location>
        <begin position="220"/>
        <end position="241"/>
    </location>
</feature>
<comment type="similarity">
    <text evidence="2 8">Belongs to the nonaspanin (TM9SF) (TC 9.A.2) family.</text>
</comment>
<keyword evidence="9" id="KW-1185">Reference proteome</keyword>
<dbReference type="RefSeq" id="XP_013405646.1">
    <property type="nucleotide sequence ID" value="XM_013550192.1"/>
</dbReference>
<dbReference type="InterPro" id="IPR004240">
    <property type="entry name" value="EMP70"/>
</dbReference>
<evidence type="ECO:0000256" key="4">
    <source>
        <dbReference type="ARBA" id="ARBA00022729"/>
    </source>
</evidence>
<evidence type="ECO:0000256" key="2">
    <source>
        <dbReference type="ARBA" id="ARBA00005227"/>
    </source>
</evidence>
<keyword evidence="5 8" id="KW-1133">Transmembrane helix</keyword>
<feature type="non-terminal residue" evidence="10">
    <location>
        <position position="258"/>
    </location>
</feature>
<proteinExistence type="inferred from homology"/>
<comment type="function">
    <text evidence="7">Plays an essential role in autophagy.</text>
</comment>
<evidence type="ECO:0000256" key="6">
    <source>
        <dbReference type="ARBA" id="ARBA00023136"/>
    </source>
</evidence>
<evidence type="ECO:0000313" key="10">
    <source>
        <dbReference type="RefSeq" id="XP_013405646.1"/>
    </source>
</evidence>
<evidence type="ECO:0000256" key="1">
    <source>
        <dbReference type="ARBA" id="ARBA00004542"/>
    </source>
</evidence>
<dbReference type="PANTHER" id="PTHR10766">
    <property type="entry name" value="TRANSMEMBRANE 9 SUPERFAMILY PROTEIN"/>
    <property type="match status" value="1"/>
</dbReference>
<dbReference type="Proteomes" id="UP000085678">
    <property type="component" value="Unplaced"/>
</dbReference>
<dbReference type="PROSITE" id="PS51257">
    <property type="entry name" value="PROKAR_LIPOPROTEIN"/>
    <property type="match status" value="1"/>
</dbReference>
<dbReference type="STRING" id="7574.A0A1S3J5X0"/>
<evidence type="ECO:0000313" key="9">
    <source>
        <dbReference type="Proteomes" id="UP000085678"/>
    </source>
</evidence>
<comment type="subcellular location">
    <subcellularLocation>
        <location evidence="1">Cytoplasmic vesicle</location>
        <location evidence="1">Autophagosome membrane</location>
        <topology evidence="1">Multi-pass membrane protein</topology>
    </subcellularLocation>
</comment>
<keyword evidence="3 8" id="KW-0812">Transmembrane</keyword>
<accession>A0A1S3J5X0</accession>
<gene>
    <name evidence="10" type="primary">LOC106170351</name>
</gene>
<reference evidence="10" key="1">
    <citation type="submission" date="2025-08" db="UniProtKB">
        <authorList>
            <consortium name="RefSeq"/>
        </authorList>
    </citation>
    <scope>IDENTIFICATION</scope>
    <source>
        <tissue evidence="10">Gonads</tissue>
    </source>
</reference>
<dbReference type="OrthoDB" id="1666796at2759"/>
<keyword evidence="6 8" id="KW-0472">Membrane</keyword>
<dbReference type="GO" id="GO:0072657">
    <property type="term" value="P:protein localization to membrane"/>
    <property type="evidence" value="ECO:0007669"/>
    <property type="project" value="TreeGrafter"/>
</dbReference>
<evidence type="ECO:0000256" key="8">
    <source>
        <dbReference type="RuleBase" id="RU363079"/>
    </source>
</evidence>
<name>A0A1S3J5X0_LINAN</name>
<feature type="chain" id="PRO_5010008217" description="Transmembrane 9 superfamily member" evidence="8">
    <location>
        <begin position="19"/>
        <end position="258"/>
    </location>
</feature>
<dbReference type="OMA" id="DRISHYH"/>
<evidence type="ECO:0000256" key="7">
    <source>
        <dbReference type="ARBA" id="ARBA00037688"/>
    </source>
</evidence>
<dbReference type="InParanoid" id="A0A1S3J5X0"/>
<organism evidence="9 10">
    <name type="scientific">Lingula anatina</name>
    <name type="common">Brachiopod</name>
    <name type="synonym">Lingula unguis</name>
    <dbReference type="NCBI Taxonomy" id="7574"/>
    <lineage>
        <taxon>Eukaryota</taxon>
        <taxon>Metazoa</taxon>
        <taxon>Spiralia</taxon>
        <taxon>Lophotrochozoa</taxon>
        <taxon>Brachiopoda</taxon>
        <taxon>Linguliformea</taxon>
        <taxon>Lingulata</taxon>
        <taxon>Lingulida</taxon>
        <taxon>Linguloidea</taxon>
        <taxon>Lingulidae</taxon>
        <taxon>Lingula</taxon>
    </lineage>
</organism>
<dbReference type="Pfam" id="PF02990">
    <property type="entry name" value="EMP70"/>
    <property type="match status" value="1"/>
</dbReference>
<evidence type="ECO:0000256" key="3">
    <source>
        <dbReference type="ARBA" id="ARBA00022692"/>
    </source>
</evidence>
<dbReference type="AlphaFoldDB" id="A0A1S3J5X0"/>
<comment type="caution">
    <text evidence="8">Lacks conserved residue(s) required for the propagation of feature annotation.</text>
</comment>
<feature type="signal peptide" evidence="8">
    <location>
        <begin position="1"/>
        <end position="18"/>
    </location>
</feature>
<protein>
    <recommendedName>
        <fullName evidence="8">Transmembrane 9 superfamily member</fullName>
    </recommendedName>
</protein>
<dbReference type="KEGG" id="lak:106170351"/>
<dbReference type="PANTHER" id="PTHR10766:SF177">
    <property type="entry name" value="TRANSMEMBRANE 9 SUPERFAMILY MEMBER 1"/>
    <property type="match status" value="1"/>
</dbReference>
<dbReference type="GO" id="GO:0000421">
    <property type="term" value="C:autophagosome membrane"/>
    <property type="evidence" value="ECO:0007669"/>
    <property type="project" value="UniProtKB-SubCell"/>
</dbReference>
<sequence>MAVYRTLVVLAILSSCLAEKYKDGAKVEVYVNKVGPYFNPHETYHYYQLPVCRPQKIEHKSLSLGEVLDGDRMAKSLYDIRFKKNISPAQELCKTTLSEADLAQLKEAIEDLYYFEFVLDNIPVRGFLGHLEEGGFLPHNHKVQLWTNIHFNIQYNGDQIIYANISTKEHEPVNLDDAVAPFEIRFTYSVKWHPTKLKYSDRDKLVKGTSFFPKTLEIHWLSIINSLVLVFLLLGFVVIILTRVLKNDFARYNTDDED</sequence>
<dbReference type="GeneID" id="106170351"/>
<keyword evidence="4 8" id="KW-0732">Signal</keyword>
<evidence type="ECO:0000256" key="5">
    <source>
        <dbReference type="ARBA" id="ARBA00022989"/>
    </source>
</evidence>